<accession>A0A167EJ42</accession>
<dbReference type="EMBL" id="AUXZ01000072">
    <property type="protein sequence ID" value="KZN50810.1"/>
    <property type="molecule type" value="Genomic_DNA"/>
</dbReference>
<dbReference type="PATRIC" id="fig|1365251.3.peg.2236"/>
<keyword evidence="1" id="KW-0472">Membrane</keyword>
<name>A0A167EJ42_9GAMM</name>
<sequence>MQSSMSKVRRFLYIVEFVLAFGPSFIVLVLALIFSPALLLGLDQDILSKRLIFVLIILGFGGFWGAISLIGLTLFPFQENTKPTRLKLYIMPGVIASTMASFYAGTMSLYLLPVFIAPLLMTLQLVIKQRYYFST</sequence>
<feature type="transmembrane region" description="Helical" evidence="1">
    <location>
        <begin position="110"/>
        <end position="127"/>
    </location>
</feature>
<evidence type="ECO:0000256" key="1">
    <source>
        <dbReference type="SAM" id="Phobius"/>
    </source>
</evidence>
<protein>
    <submittedName>
        <fullName evidence="2">Uncharacterized protein</fullName>
    </submittedName>
</protein>
<keyword evidence="1" id="KW-0812">Transmembrane</keyword>
<dbReference type="AlphaFoldDB" id="A0A167EJ42"/>
<gene>
    <name evidence="2" type="ORF">N476_15075</name>
</gene>
<feature type="transmembrane region" description="Helical" evidence="1">
    <location>
        <begin position="86"/>
        <end position="104"/>
    </location>
</feature>
<evidence type="ECO:0000313" key="3">
    <source>
        <dbReference type="Proteomes" id="UP000076503"/>
    </source>
</evidence>
<feature type="transmembrane region" description="Helical" evidence="1">
    <location>
        <begin position="51"/>
        <end position="74"/>
    </location>
</feature>
<dbReference type="Proteomes" id="UP000076503">
    <property type="component" value="Unassembled WGS sequence"/>
</dbReference>
<evidence type="ECO:0000313" key="2">
    <source>
        <dbReference type="EMBL" id="KZN50810.1"/>
    </source>
</evidence>
<reference evidence="2 3" key="1">
    <citation type="submission" date="2013-07" db="EMBL/GenBank/DDBJ databases">
        <title>Comparative Genomic and Metabolomic Analysis of Twelve Strains of Pseudoalteromonas luteoviolacea.</title>
        <authorList>
            <person name="Vynne N.G."/>
            <person name="Mansson M."/>
            <person name="Gram L."/>
        </authorList>
    </citation>
    <scope>NUCLEOTIDE SEQUENCE [LARGE SCALE GENOMIC DNA]</scope>
    <source>
        <strain evidence="2 3">H33</strain>
    </source>
</reference>
<feature type="transmembrane region" description="Helical" evidence="1">
    <location>
        <begin position="12"/>
        <end position="39"/>
    </location>
</feature>
<proteinExistence type="predicted"/>
<organism evidence="2 3">
    <name type="scientific">Pseudoalteromonas luteoviolacea H33</name>
    <dbReference type="NCBI Taxonomy" id="1365251"/>
    <lineage>
        <taxon>Bacteria</taxon>
        <taxon>Pseudomonadati</taxon>
        <taxon>Pseudomonadota</taxon>
        <taxon>Gammaproteobacteria</taxon>
        <taxon>Alteromonadales</taxon>
        <taxon>Pseudoalteromonadaceae</taxon>
        <taxon>Pseudoalteromonas</taxon>
    </lineage>
</organism>
<keyword evidence="1" id="KW-1133">Transmembrane helix</keyword>
<comment type="caution">
    <text evidence="2">The sequence shown here is derived from an EMBL/GenBank/DDBJ whole genome shotgun (WGS) entry which is preliminary data.</text>
</comment>